<sequence>MKTQRLLAVMTLPALLTITVPVIAHAQSSTETTVQSGSEGASVTQLQNDLNALGYTVGQADGDFGPETLTQTEAFQKARKLQVDGVVGPSTWSALDTAMAAFASQPITLGASSTAVKDLETKQIYYNNKLITSPYGFTYQNTDYMPIWYVMHTLDQEGLSHTWSNGVWNITVPKSVAANIDYSNIKYGKGSTCIAINGTVVERVDGVVHVDPASKSQTTFLPIWYVEQALNRIGIQSNWQGTVWKMTAPPSTGSTGSSGDTGSTTGSTGSSGDTGSTTGSTGSSGDTGSTTGSTGSSGGTGSTTGSTGSSGGTGSTTGSTGGSFNNVDLRFPAPADVNAQTINQYLTNHDSPMNGLGESFMEAQSTYGVDANYLVSHAILESYWGQSQIALAKNNLFGYGAYDSNPGSDAGLFPSNDYAIRFQAWEVRNNYLNPGGSEYVSPTLNGMNVHYATDPQWATSIGGLMSQFATSVGSSVSDYQQYSANDNAPQPSSTTEPVYYLNGATAVTQGSTYYNNGVPYYASMGAGVDDMFFGPLQNGSSGEPVSEVQTYLNNHMNAGLTVDGQYGPATTAAVKQFQTMNNITSTAGVWSYAMWQTYIEPESTTPTIPAGQTVNVDEIEQGMANGYVVPWFHIPNKGWVDSQYVKFSNVYRITVANPAGTSTSVPVYGSASGGTALLTLHSGDFVVSKSPTPVNGMIQIQFAAQTAGTSGGKAPGTLMTGYISTQNATLTAQQ</sequence>
<dbReference type="SUPFAM" id="SSF47090">
    <property type="entry name" value="PGBD-like"/>
    <property type="match status" value="2"/>
</dbReference>
<dbReference type="InterPro" id="IPR036365">
    <property type="entry name" value="PGBD-like_sf"/>
</dbReference>
<dbReference type="EMBL" id="JBHUCX010000035">
    <property type="protein sequence ID" value="MFD1675685.1"/>
    <property type="molecule type" value="Genomic_DNA"/>
</dbReference>
<organism evidence="5 6">
    <name type="scientific">Alicyclobacillus fodiniaquatilis</name>
    <dbReference type="NCBI Taxonomy" id="1661150"/>
    <lineage>
        <taxon>Bacteria</taxon>
        <taxon>Bacillati</taxon>
        <taxon>Bacillota</taxon>
        <taxon>Bacilli</taxon>
        <taxon>Bacillales</taxon>
        <taxon>Alicyclobacillaceae</taxon>
        <taxon>Alicyclobacillus</taxon>
    </lineage>
</organism>
<accession>A0ABW4JKC3</accession>
<feature type="compositionally biased region" description="Gly residues" evidence="2">
    <location>
        <begin position="295"/>
        <end position="321"/>
    </location>
</feature>
<dbReference type="InterPro" id="IPR002901">
    <property type="entry name" value="MGlyc_endo_b_GlcNAc-like_dom"/>
</dbReference>
<dbReference type="Pfam" id="PF01832">
    <property type="entry name" value="Glucosaminidase"/>
    <property type="match status" value="1"/>
</dbReference>
<gene>
    <name evidence="5" type="ORF">ACFSB2_13370</name>
</gene>
<feature type="domain" description="Mannosyl-glycoprotein endo-beta-N-acetylglucosamidase-like" evidence="4">
    <location>
        <begin position="344"/>
        <end position="480"/>
    </location>
</feature>
<comment type="caution">
    <text evidence="5">The sequence shown here is derived from an EMBL/GenBank/DDBJ whole genome shotgun (WGS) entry which is preliminary data.</text>
</comment>
<keyword evidence="1" id="KW-0378">Hydrolase</keyword>
<keyword evidence="3" id="KW-0732">Signal</keyword>
<feature type="signal peptide" evidence="3">
    <location>
        <begin position="1"/>
        <end position="26"/>
    </location>
</feature>
<evidence type="ECO:0000313" key="6">
    <source>
        <dbReference type="Proteomes" id="UP001597079"/>
    </source>
</evidence>
<reference evidence="6" key="1">
    <citation type="journal article" date="2019" name="Int. J. Syst. Evol. Microbiol.">
        <title>The Global Catalogue of Microorganisms (GCM) 10K type strain sequencing project: providing services to taxonomists for standard genome sequencing and annotation.</title>
        <authorList>
            <consortium name="The Broad Institute Genomics Platform"/>
            <consortium name="The Broad Institute Genome Sequencing Center for Infectious Disease"/>
            <person name="Wu L."/>
            <person name="Ma J."/>
        </authorList>
    </citation>
    <scope>NUCLEOTIDE SEQUENCE [LARGE SCALE GENOMIC DNA]</scope>
    <source>
        <strain evidence="6">CGMCC 1.12286</strain>
    </source>
</reference>
<evidence type="ECO:0000256" key="2">
    <source>
        <dbReference type="SAM" id="MobiDB-lite"/>
    </source>
</evidence>
<dbReference type="InterPro" id="IPR002477">
    <property type="entry name" value="Peptidoglycan-bd-like"/>
</dbReference>
<dbReference type="Gene3D" id="1.10.101.10">
    <property type="entry name" value="PGBD-like superfamily/PGBD"/>
    <property type="match status" value="2"/>
</dbReference>
<dbReference type="Pfam" id="PF01471">
    <property type="entry name" value="PG_binding_1"/>
    <property type="match status" value="2"/>
</dbReference>
<proteinExistence type="predicted"/>
<feature type="compositionally biased region" description="Low complexity" evidence="2">
    <location>
        <begin position="251"/>
        <end position="294"/>
    </location>
</feature>
<evidence type="ECO:0000259" key="4">
    <source>
        <dbReference type="SMART" id="SM00047"/>
    </source>
</evidence>
<dbReference type="RefSeq" id="WP_377943572.1">
    <property type="nucleotide sequence ID" value="NZ_JBHUCX010000035.1"/>
</dbReference>
<dbReference type="PANTHER" id="PTHR33308">
    <property type="entry name" value="PEPTIDOGLYCAN HYDROLASE FLGJ"/>
    <property type="match status" value="1"/>
</dbReference>
<keyword evidence="6" id="KW-1185">Reference proteome</keyword>
<dbReference type="SMART" id="SM00047">
    <property type="entry name" value="LYZ2"/>
    <property type="match status" value="1"/>
</dbReference>
<evidence type="ECO:0000256" key="1">
    <source>
        <dbReference type="ARBA" id="ARBA00022801"/>
    </source>
</evidence>
<evidence type="ECO:0000313" key="5">
    <source>
        <dbReference type="EMBL" id="MFD1675685.1"/>
    </source>
</evidence>
<dbReference type="InterPro" id="IPR051056">
    <property type="entry name" value="Glycosyl_Hydrolase_73"/>
</dbReference>
<feature type="chain" id="PRO_5047030363" evidence="3">
    <location>
        <begin position="27"/>
        <end position="734"/>
    </location>
</feature>
<dbReference type="Proteomes" id="UP001597079">
    <property type="component" value="Unassembled WGS sequence"/>
</dbReference>
<dbReference type="PANTHER" id="PTHR33308:SF9">
    <property type="entry name" value="PEPTIDOGLYCAN HYDROLASE FLGJ"/>
    <property type="match status" value="1"/>
</dbReference>
<dbReference type="Gene3D" id="1.10.530.10">
    <property type="match status" value="1"/>
</dbReference>
<dbReference type="InterPro" id="IPR036366">
    <property type="entry name" value="PGBDSf"/>
</dbReference>
<evidence type="ECO:0000256" key="3">
    <source>
        <dbReference type="SAM" id="SignalP"/>
    </source>
</evidence>
<protein>
    <submittedName>
        <fullName evidence="5">Peptidoglycan-binding protein</fullName>
    </submittedName>
</protein>
<name>A0ABW4JKC3_9BACL</name>
<feature type="region of interest" description="Disordered" evidence="2">
    <location>
        <begin position="244"/>
        <end position="327"/>
    </location>
</feature>